<organism evidence="2 3">
    <name type="scientific">Nitratidesulfovibrio liaohensis</name>
    <dbReference type="NCBI Taxonomy" id="2604158"/>
    <lineage>
        <taxon>Bacteria</taxon>
        <taxon>Pseudomonadati</taxon>
        <taxon>Thermodesulfobacteriota</taxon>
        <taxon>Desulfovibrionia</taxon>
        <taxon>Desulfovibrionales</taxon>
        <taxon>Desulfovibrionaceae</taxon>
        <taxon>Nitratidesulfovibrio</taxon>
    </lineage>
</organism>
<proteinExistence type="predicted"/>
<evidence type="ECO:0008006" key="4">
    <source>
        <dbReference type="Google" id="ProtNLM"/>
    </source>
</evidence>
<accession>A0ABY9R253</accession>
<evidence type="ECO:0000256" key="1">
    <source>
        <dbReference type="SAM" id="MobiDB-lite"/>
    </source>
</evidence>
<dbReference type="RefSeq" id="WP_309540714.1">
    <property type="nucleotide sequence ID" value="NZ_CP133659.1"/>
</dbReference>
<dbReference type="EMBL" id="CP133659">
    <property type="protein sequence ID" value="WMW64635.1"/>
    <property type="molecule type" value="Genomic_DNA"/>
</dbReference>
<evidence type="ECO:0000313" key="2">
    <source>
        <dbReference type="EMBL" id="WMW64635.1"/>
    </source>
</evidence>
<sequence length="76" mass="8126">MGASAEHDEQDGPDAPDGPDASGNHIAAAAIPAESIPPPDEKRRKKLDAALDALRDRHGREAVVRGRLFGFDSRKK</sequence>
<gene>
    <name evidence="2" type="ORF">KPS_002685</name>
</gene>
<feature type="region of interest" description="Disordered" evidence="1">
    <location>
        <begin position="1"/>
        <end position="44"/>
    </location>
</feature>
<keyword evidence="3" id="KW-1185">Reference proteome</keyword>
<evidence type="ECO:0000313" key="3">
    <source>
        <dbReference type="Proteomes" id="UP001180616"/>
    </source>
</evidence>
<reference evidence="2" key="1">
    <citation type="submission" date="2023-09" db="EMBL/GenBank/DDBJ databases">
        <authorList>
            <consortium name="CW5 consortium"/>
            <person name="Lu C.-W."/>
        </authorList>
    </citation>
    <scope>NUCLEOTIDE SEQUENCE</scope>
    <source>
        <strain evidence="2">KPS</strain>
    </source>
</reference>
<protein>
    <recommendedName>
        <fullName evidence="4">Transposase</fullName>
    </recommendedName>
</protein>
<name>A0ABY9R253_9BACT</name>
<feature type="compositionally biased region" description="Low complexity" evidence="1">
    <location>
        <begin position="15"/>
        <end position="34"/>
    </location>
</feature>
<dbReference type="Proteomes" id="UP001180616">
    <property type="component" value="Chromosome"/>
</dbReference>